<dbReference type="RefSeq" id="WP_124964154.1">
    <property type="nucleotide sequence ID" value="NZ_RRAZ01000007.1"/>
</dbReference>
<dbReference type="Pfam" id="PF01968">
    <property type="entry name" value="Hydantoinase_A"/>
    <property type="match status" value="1"/>
</dbReference>
<protein>
    <submittedName>
        <fullName evidence="4">Hydantoinase/oxoprolinase family protein</fullName>
    </submittedName>
</protein>
<dbReference type="InterPro" id="IPR008040">
    <property type="entry name" value="Hydant_A_N"/>
</dbReference>
<evidence type="ECO:0000259" key="2">
    <source>
        <dbReference type="Pfam" id="PF05378"/>
    </source>
</evidence>
<accession>A0A3P3DQC1</accession>
<gene>
    <name evidence="4" type="ORF">EG244_06230</name>
</gene>
<dbReference type="InterPro" id="IPR045079">
    <property type="entry name" value="Oxoprolinase-like"/>
</dbReference>
<dbReference type="Proteomes" id="UP000282125">
    <property type="component" value="Unassembled WGS sequence"/>
</dbReference>
<proteinExistence type="predicted"/>
<dbReference type="GO" id="GO:0005829">
    <property type="term" value="C:cytosol"/>
    <property type="evidence" value="ECO:0007669"/>
    <property type="project" value="TreeGrafter"/>
</dbReference>
<dbReference type="InterPro" id="IPR049517">
    <property type="entry name" value="ACX-like_C"/>
</dbReference>
<dbReference type="InterPro" id="IPR043129">
    <property type="entry name" value="ATPase_NBD"/>
</dbReference>
<dbReference type="PANTHER" id="PTHR11365:SF23">
    <property type="entry name" value="HYPOTHETICAL 5-OXOPROLINASE (EUROFUNG)-RELATED"/>
    <property type="match status" value="1"/>
</dbReference>
<dbReference type="Pfam" id="PF05378">
    <property type="entry name" value="Hydant_A_N"/>
    <property type="match status" value="1"/>
</dbReference>
<dbReference type="PANTHER" id="PTHR11365">
    <property type="entry name" value="5-OXOPROLINASE RELATED"/>
    <property type="match status" value="1"/>
</dbReference>
<dbReference type="OrthoDB" id="9759608at2"/>
<feature type="domain" description="Acetophenone carboxylase-like C-terminal" evidence="3">
    <location>
        <begin position="525"/>
        <end position="694"/>
    </location>
</feature>
<evidence type="ECO:0000259" key="1">
    <source>
        <dbReference type="Pfam" id="PF01968"/>
    </source>
</evidence>
<dbReference type="GO" id="GO:0017168">
    <property type="term" value="F:5-oxoprolinase (ATP-hydrolyzing) activity"/>
    <property type="evidence" value="ECO:0007669"/>
    <property type="project" value="TreeGrafter"/>
</dbReference>
<name>A0A3P3DQC1_9RHOB</name>
<evidence type="ECO:0000313" key="5">
    <source>
        <dbReference type="Proteomes" id="UP000282125"/>
    </source>
</evidence>
<feature type="domain" description="Hydantoinase A/oxoprolinase" evidence="1">
    <location>
        <begin position="213"/>
        <end position="511"/>
    </location>
</feature>
<keyword evidence="5" id="KW-1185">Reference proteome</keyword>
<dbReference type="AlphaFoldDB" id="A0A3P3DQC1"/>
<evidence type="ECO:0000259" key="3">
    <source>
        <dbReference type="Pfam" id="PF19278"/>
    </source>
</evidence>
<reference evidence="4 5" key="1">
    <citation type="submission" date="2018-11" db="EMBL/GenBank/DDBJ databases">
        <title>Gemmobacter sp. nov., YIM 102744-1 draft genome.</title>
        <authorList>
            <person name="Li G."/>
            <person name="Jiang Y."/>
        </authorList>
    </citation>
    <scope>NUCLEOTIDE SEQUENCE [LARGE SCALE GENOMIC DNA]</scope>
    <source>
        <strain evidence="4 5">YIM 102744-1</strain>
    </source>
</reference>
<dbReference type="Pfam" id="PF19278">
    <property type="entry name" value="Hydant_A_C"/>
    <property type="match status" value="1"/>
</dbReference>
<dbReference type="InterPro" id="IPR002821">
    <property type="entry name" value="Hydantoinase_A"/>
</dbReference>
<sequence length="700" mass="72551">MAEASGQLPDGRGVRVGIDVGGTFTDFVLHDPAAGRLVFFKEPSTPDEPSRALLQGLSTLLTREGIAFDQVGALMHGTTIGLNAIIQRKGAKIGLIVSRGFRDILEIARCRMPSSFDLHADKETPLVPRDRVVELNARLNSDGSLAAAPDAAEIAALGEALRAMDLDAAALVTLNGYLDPAFEEDLAAQIAEASGLEISAAAVIWPEIREYERALVACLNAYIQPLMHRYFDGLIAGLSQMGVSAPVLVTASNGGSLSVASARARPVETVLSGPASGVMAAVRLAEAARATGDLTGQGIVTFDMGGTSSDIAIAGGATPELATRTDIGGLPLVLPVVDVSAIGAGGGSVVWVDPHGLLKVGPQSAGAAPGPVCYGRGGTAPAVTDCYLTLGYIDPAGFLGGRMQLDAPAAEAALAQIGGKLGYEGSPRDIAARTAEGALAVTTAGMASALYKTLAERGLDPRGFALMPFGGAGPTHASRLAEETGIRHVIVPPAAGTFCAQGAAGADLRRDFVRSFRLDVTPDLTAALSAAFAALEGEAALWLDAENGTTRPRRFERAADMRYHGQAYELRVRLEGDLSAGAARAAFEAEHKRIYGFADPQGRIAIGTIRLAAIGPADPLLPPKLTSGGEAAPKGHRPLWLKDRWHEAAVWRRAALAPGLSLSGPAVIEQDDTTTILLPGWSARVDEAGNLHLERLTDAA</sequence>
<dbReference type="SUPFAM" id="SSF53067">
    <property type="entry name" value="Actin-like ATPase domain"/>
    <property type="match status" value="1"/>
</dbReference>
<evidence type="ECO:0000313" key="4">
    <source>
        <dbReference type="EMBL" id="RRH76351.1"/>
    </source>
</evidence>
<comment type="caution">
    <text evidence="4">The sequence shown here is derived from an EMBL/GenBank/DDBJ whole genome shotgun (WGS) entry which is preliminary data.</text>
</comment>
<organism evidence="4 5">
    <name type="scientific">Falsigemmobacter faecalis</name>
    <dbReference type="NCBI Taxonomy" id="2488730"/>
    <lineage>
        <taxon>Bacteria</taxon>
        <taxon>Pseudomonadati</taxon>
        <taxon>Pseudomonadota</taxon>
        <taxon>Alphaproteobacteria</taxon>
        <taxon>Rhodobacterales</taxon>
        <taxon>Paracoccaceae</taxon>
        <taxon>Falsigemmobacter</taxon>
    </lineage>
</organism>
<feature type="domain" description="Hydantoinase/oxoprolinase N-terminal" evidence="2">
    <location>
        <begin position="15"/>
        <end position="190"/>
    </location>
</feature>
<dbReference type="EMBL" id="RRAZ01000007">
    <property type="protein sequence ID" value="RRH76351.1"/>
    <property type="molecule type" value="Genomic_DNA"/>
</dbReference>
<dbReference type="GO" id="GO:0006749">
    <property type="term" value="P:glutathione metabolic process"/>
    <property type="evidence" value="ECO:0007669"/>
    <property type="project" value="TreeGrafter"/>
</dbReference>